<dbReference type="SUPFAM" id="SSF74650">
    <property type="entry name" value="Galactose mutarotase-like"/>
    <property type="match status" value="1"/>
</dbReference>
<dbReference type="CDD" id="cd09024">
    <property type="entry name" value="Aldose_epim_lacX"/>
    <property type="match status" value="1"/>
</dbReference>
<dbReference type="PATRIC" id="fig|742734.4.peg.5280"/>
<sequence>MKADGTLFTLENDELLVTVARHGAELTRIFDKKAGRDVLWGADPAVWDRHAPVLFPFVGKCYEGRYIYEEKEYQMPTQHGFARDMEFEPVLCDLDECWFKLKDTPETFEKYPFHFELEIGHRLEGRTITVMWKVTNLDSGEMLFMMGGHPAFQVPEGHSIYDYTFEFNREGCRKGQFQEELHYLAPTSGGYESEELAGTLSLQDGRVELTKGFFDTALTYMFDDAQVSSVSLLLDGRPYVTMGCDDFPYLGVWTIEDTHPFVCLEPWYGICASEGYKGELKDRKGIISLPGWESWSKSYTIQVG</sequence>
<gene>
    <name evidence="1" type="ORF">HMPREF9470_04933</name>
</gene>
<proteinExistence type="predicted"/>
<dbReference type="Pfam" id="PF01263">
    <property type="entry name" value="Aldose_epim"/>
    <property type="match status" value="1"/>
</dbReference>
<dbReference type="RefSeq" id="WP_048930964.1">
    <property type="nucleotide sequence ID" value="NZ_KQ235884.1"/>
</dbReference>
<comment type="caution">
    <text evidence="1">The sequence shown here is derived from an EMBL/GenBank/DDBJ whole genome shotgun (WGS) entry which is preliminary data.</text>
</comment>
<dbReference type="OrthoDB" id="9795355at2"/>
<evidence type="ECO:0008006" key="3">
    <source>
        <dbReference type="Google" id="ProtNLM"/>
    </source>
</evidence>
<dbReference type="GeneID" id="93164769"/>
<evidence type="ECO:0000313" key="1">
    <source>
        <dbReference type="EMBL" id="KMW13994.1"/>
    </source>
</evidence>
<reference evidence="1 2" key="1">
    <citation type="submission" date="2011-04" db="EMBL/GenBank/DDBJ databases">
        <title>The Genome Sequence of Clostridium citroniae WAL-19142.</title>
        <authorList>
            <consortium name="The Broad Institute Genome Sequencing Platform"/>
            <person name="Earl A."/>
            <person name="Ward D."/>
            <person name="Feldgarden M."/>
            <person name="Gevers D."/>
            <person name="Warren Y.A."/>
            <person name="Tyrrell K.L."/>
            <person name="Citron D.M."/>
            <person name="Goldstein E.J."/>
            <person name="Daigneault M."/>
            <person name="Allen-Vercoe E."/>
            <person name="Young S.K."/>
            <person name="Zeng Q."/>
            <person name="Gargeya S."/>
            <person name="Fitzgerald M."/>
            <person name="Haas B."/>
            <person name="Abouelleil A."/>
            <person name="Alvarado L."/>
            <person name="Arachchi H.M."/>
            <person name="Berlin A."/>
            <person name="Brown A."/>
            <person name="Chapman S.B."/>
            <person name="Chen Z."/>
            <person name="Dunbar C."/>
            <person name="Freedman E."/>
            <person name="Gearin G."/>
            <person name="Gellesch M."/>
            <person name="Goldberg J."/>
            <person name="Griggs A."/>
            <person name="Gujja S."/>
            <person name="Heilman E.R."/>
            <person name="Heiman D."/>
            <person name="Howarth C."/>
            <person name="Larson L."/>
            <person name="Lui A."/>
            <person name="MacDonald P.J."/>
            <person name="Mehta T."/>
            <person name="Montmayeur A."/>
            <person name="Murphy C."/>
            <person name="Neiman D."/>
            <person name="Pearson M."/>
            <person name="Priest M."/>
            <person name="Roberts A."/>
            <person name="Saif S."/>
            <person name="Shea T."/>
            <person name="Shenoy N."/>
            <person name="Sisk P."/>
            <person name="Stolte C."/>
            <person name="Sykes S."/>
            <person name="White J."/>
            <person name="Yandava C."/>
            <person name="Wortman J."/>
            <person name="Nusbaum C."/>
            <person name="Birren B."/>
        </authorList>
    </citation>
    <scope>NUCLEOTIDE SEQUENCE [LARGE SCALE GENOMIC DNA]</scope>
    <source>
        <strain evidence="1 2">WAL-19142</strain>
    </source>
</reference>
<organism evidence="1 2">
    <name type="scientific">[Clostridium] citroniae WAL-19142</name>
    <dbReference type="NCBI Taxonomy" id="742734"/>
    <lineage>
        <taxon>Bacteria</taxon>
        <taxon>Bacillati</taxon>
        <taxon>Bacillota</taxon>
        <taxon>Clostridia</taxon>
        <taxon>Lachnospirales</taxon>
        <taxon>Lachnospiraceae</taxon>
        <taxon>Enterocloster</taxon>
    </lineage>
</organism>
<dbReference type="EMBL" id="ADLK01000042">
    <property type="protein sequence ID" value="KMW13994.1"/>
    <property type="molecule type" value="Genomic_DNA"/>
</dbReference>
<evidence type="ECO:0000313" key="2">
    <source>
        <dbReference type="Proteomes" id="UP000037392"/>
    </source>
</evidence>
<dbReference type="GO" id="GO:0016853">
    <property type="term" value="F:isomerase activity"/>
    <property type="evidence" value="ECO:0007669"/>
    <property type="project" value="InterPro"/>
</dbReference>
<dbReference type="InterPro" id="IPR011013">
    <property type="entry name" value="Gal_mutarotase_sf_dom"/>
</dbReference>
<dbReference type="GO" id="GO:0005975">
    <property type="term" value="P:carbohydrate metabolic process"/>
    <property type="evidence" value="ECO:0007669"/>
    <property type="project" value="InterPro"/>
</dbReference>
<dbReference type="Gene3D" id="2.70.98.10">
    <property type="match status" value="1"/>
</dbReference>
<dbReference type="InterPro" id="IPR008183">
    <property type="entry name" value="Aldose_1/G6P_1-epimerase"/>
</dbReference>
<dbReference type="InterPro" id="IPR014718">
    <property type="entry name" value="GH-type_carb-bd"/>
</dbReference>
<dbReference type="GO" id="GO:0030246">
    <property type="term" value="F:carbohydrate binding"/>
    <property type="evidence" value="ECO:0007669"/>
    <property type="project" value="InterPro"/>
</dbReference>
<name>A0A0J9BP97_9FIRM</name>
<accession>A0A0J9BP97</accession>
<protein>
    <recommendedName>
        <fullName evidence="3">Aldose 1-epimerase</fullName>
    </recommendedName>
</protein>
<dbReference type="Proteomes" id="UP000037392">
    <property type="component" value="Unassembled WGS sequence"/>
</dbReference>
<dbReference type="InterPro" id="IPR037481">
    <property type="entry name" value="LacX"/>
</dbReference>
<dbReference type="AlphaFoldDB" id="A0A0J9BP97"/>